<evidence type="ECO:0000313" key="7">
    <source>
        <dbReference type="EMBL" id="KEF55034.1"/>
    </source>
</evidence>
<dbReference type="PANTHER" id="PTHR46498">
    <property type="entry name" value="GTP-BINDING PROTEIN 8"/>
    <property type="match status" value="1"/>
</dbReference>
<dbReference type="EMBL" id="AMGV01000008">
    <property type="protein sequence ID" value="KEF55034.1"/>
    <property type="molecule type" value="Genomic_DNA"/>
</dbReference>
<feature type="compositionally biased region" description="Low complexity" evidence="5">
    <location>
        <begin position="466"/>
        <end position="490"/>
    </location>
</feature>
<dbReference type="GO" id="GO:0005525">
    <property type="term" value="F:GTP binding"/>
    <property type="evidence" value="ECO:0007669"/>
    <property type="project" value="UniProtKB-KW"/>
</dbReference>
<evidence type="ECO:0000256" key="5">
    <source>
        <dbReference type="SAM" id="MobiDB-lite"/>
    </source>
</evidence>
<feature type="region of interest" description="Disordered" evidence="5">
    <location>
        <begin position="508"/>
        <end position="571"/>
    </location>
</feature>
<evidence type="ECO:0000259" key="6">
    <source>
        <dbReference type="PROSITE" id="PS51706"/>
    </source>
</evidence>
<dbReference type="STRING" id="1182545.A0A072P4J8"/>
<dbReference type="GeneID" id="25283598"/>
<evidence type="ECO:0000313" key="8">
    <source>
        <dbReference type="Proteomes" id="UP000027920"/>
    </source>
</evidence>
<dbReference type="GO" id="GO:0046872">
    <property type="term" value="F:metal ion binding"/>
    <property type="evidence" value="ECO:0007669"/>
    <property type="project" value="UniProtKB-KW"/>
</dbReference>
<dbReference type="PANTHER" id="PTHR46498:SF1">
    <property type="entry name" value="GTP-BINDING PROTEIN 8"/>
    <property type="match status" value="1"/>
</dbReference>
<dbReference type="AlphaFoldDB" id="A0A072P4J8"/>
<keyword evidence="4" id="KW-0342">GTP-binding</keyword>
<dbReference type="PROSITE" id="PS51706">
    <property type="entry name" value="G_ENGB"/>
    <property type="match status" value="1"/>
</dbReference>
<dbReference type="VEuPathDB" id="FungiDB:A1O9_08687"/>
<dbReference type="InterPro" id="IPR052279">
    <property type="entry name" value="EngB_GTPase"/>
</dbReference>
<gene>
    <name evidence="7" type="ORF">A1O9_08687</name>
</gene>
<feature type="compositionally biased region" description="Low complexity" evidence="5">
    <location>
        <begin position="521"/>
        <end position="536"/>
    </location>
</feature>
<dbReference type="SUPFAM" id="SSF52540">
    <property type="entry name" value="P-loop containing nucleoside triphosphate hydrolases"/>
    <property type="match status" value="1"/>
</dbReference>
<reference evidence="7 8" key="1">
    <citation type="submission" date="2013-03" db="EMBL/GenBank/DDBJ databases">
        <title>The Genome Sequence of Exophiala aquamarina CBS 119918.</title>
        <authorList>
            <consortium name="The Broad Institute Genomics Platform"/>
            <person name="Cuomo C."/>
            <person name="de Hoog S."/>
            <person name="Gorbushina A."/>
            <person name="Walker B."/>
            <person name="Young S.K."/>
            <person name="Zeng Q."/>
            <person name="Gargeya S."/>
            <person name="Fitzgerald M."/>
            <person name="Haas B."/>
            <person name="Abouelleil A."/>
            <person name="Allen A.W."/>
            <person name="Alvarado L."/>
            <person name="Arachchi H.M."/>
            <person name="Berlin A.M."/>
            <person name="Chapman S.B."/>
            <person name="Gainer-Dewar J."/>
            <person name="Goldberg J."/>
            <person name="Griggs A."/>
            <person name="Gujja S."/>
            <person name="Hansen M."/>
            <person name="Howarth C."/>
            <person name="Imamovic A."/>
            <person name="Ireland A."/>
            <person name="Larimer J."/>
            <person name="McCowan C."/>
            <person name="Murphy C."/>
            <person name="Pearson M."/>
            <person name="Poon T.W."/>
            <person name="Priest M."/>
            <person name="Roberts A."/>
            <person name="Saif S."/>
            <person name="Shea T."/>
            <person name="Sisk P."/>
            <person name="Sykes S."/>
            <person name="Wortman J."/>
            <person name="Nusbaum C."/>
            <person name="Birren B."/>
        </authorList>
    </citation>
    <scope>NUCLEOTIDE SEQUENCE [LARGE SCALE GENOMIC DNA]</scope>
    <source>
        <strain evidence="7 8">CBS 119918</strain>
    </source>
</reference>
<dbReference type="InterPro" id="IPR030393">
    <property type="entry name" value="G_ENGB_dom"/>
</dbReference>
<proteinExistence type="predicted"/>
<comment type="caution">
    <text evidence="7">The sequence shown here is derived from an EMBL/GenBank/DDBJ whole genome shotgun (WGS) entry which is preliminary data.</text>
</comment>
<keyword evidence="1" id="KW-0479">Metal-binding</keyword>
<dbReference type="Gene3D" id="3.40.50.300">
    <property type="entry name" value="P-loop containing nucleotide triphosphate hydrolases"/>
    <property type="match status" value="1"/>
</dbReference>
<dbReference type="InterPro" id="IPR006073">
    <property type="entry name" value="GTP-bd"/>
</dbReference>
<dbReference type="CDD" id="cd01876">
    <property type="entry name" value="YihA_EngB"/>
    <property type="match status" value="1"/>
</dbReference>
<dbReference type="HOGENOM" id="CLU_030581_0_0_1"/>
<evidence type="ECO:0000256" key="2">
    <source>
        <dbReference type="ARBA" id="ARBA00022741"/>
    </source>
</evidence>
<dbReference type="Pfam" id="PF01926">
    <property type="entry name" value="MMR_HSR1"/>
    <property type="match status" value="1"/>
</dbReference>
<keyword evidence="8" id="KW-1185">Reference proteome</keyword>
<feature type="region of interest" description="Disordered" evidence="5">
    <location>
        <begin position="368"/>
        <end position="413"/>
    </location>
</feature>
<dbReference type="GO" id="GO:0005739">
    <property type="term" value="C:mitochondrion"/>
    <property type="evidence" value="ECO:0007669"/>
    <property type="project" value="TreeGrafter"/>
</dbReference>
<dbReference type="InterPro" id="IPR027417">
    <property type="entry name" value="P-loop_NTPase"/>
</dbReference>
<name>A0A072P4J8_9EURO</name>
<evidence type="ECO:0000256" key="4">
    <source>
        <dbReference type="ARBA" id="ARBA00023134"/>
    </source>
</evidence>
<accession>A0A072P4J8</accession>
<feature type="domain" description="EngB-type G" evidence="6">
    <location>
        <begin position="93"/>
        <end position="294"/>
    </location>
</feature>
<protein>
    <recommendedName>
        <fullName evidence="6">EngB-type G domain-containing protein</fullName>
    </recommendedName>
</protein>
<organism evidence="7 8">
    <name type="scientific">Exophiala aquamarina CBS 119918</name>
    <dbReference type="NCBI Taxonomy" id="1182545"/>
    <lineage>
        <taxon>Eukaryota</taxon>
        <taxon>Fungi</taxon>
        <taxon>Dikarya</taxon>
        <taxon>Ascomycota</taxon>
        <taxon>Pezizomycotina</taxon>
        <taxon>Eurotiomycetes</taxon>
        <taxon>Chaetothyriomycetidae</taxon>
        <taxon>Chaetothyriales</taxon>
        <taxon>Herpotrichiellaceae</taxon>
        <taxon>Exophiala</taxon>
    </lineage>
</organism>
<keyword evidence="2" id="KW-0547">Nucleotide-binding</keyword>
<sequence length="571" mass="62210">MQGVTCTSCRVISRSRFRFRLFVLKDSRRRLHTSLTKHENTPFQPKSWYWETEPPTDENLAAAAKFFKAHRPFREWTGTAWRRHKASVPGGLLVPEVIFLGRSNVGKSSLLNHVTYDDHLNRVSQTPGATKTMWAWSLAARSRQDGGAIPGWGGDCRPKLTVVDLPGYGYGSDAEWGNEIITYMKNRKELRRAYVIVDALQGITQHDRKILDVLRTLTVPYQMIVSKCDKSGWHGSQTAVESVLEPIRAEAELGSSKHAGLGELILVGGLQSGSSTTPYGVENLQWSILRAAGLDKFAMSAGPAGHSQARKYNAGTISDTLAASRGQRLSSLKPHEELSNQATAPPQNPELSLQDFLAELLNVKNPIKKSPQQGVEFSKSPADSSSNRSPWLPDDLKSSPSPLERSNTKNPVDEKLMALLAASRRKPQESSPIPCKPVSTSRVAPAIGTKTFRGADAFSAMSGVKPSTSRSANSISRSSATPSTRSNRAAPLQGKGVSRGLEAFESMFEAPASKKSKGSRAARSAAPRPDRTPAAPVSIGKGVTRGLDAFESMFSPEPSKHSGGRKRRTRY</sequence>
<keyword evidence="3" id="KW-0460">Magnesium</keyword>
<dbReference type="OrthoDB" id="391988at2759"/>
<feature type="region of interest" description="Disordered" evidence="5">
    <location>
        <begin position="461"/>
        <end position="495"/>
    </location>
</feature>
<evidence type="ECO:0000256" key="3">
    <source>
        <dbReference type="ARBA" id="ARBA00022842"/>
    </source>
</evidence>
<feature type="compositionally biased region" description="Basic residues" evidence="5">
    <location>
        <begin position="562"/>
        <end position="571"/>
    </location>
</feature>
<dbReference type="RefSeq" id="XP_013257624.1">
    <property type="nucleotide sequence ID" value="XM_013402170.1"/>
</dbReference>
<evidence type="ECO:0000256" key="1">
    <source>
        <dbReference type="ARBA" id="ARBA00022723"/>
    </source>
</evidence>
<feature type="compositionally biased region" description="Polar residues" evidence="5">
    <location>
        <begin position="370"/>
        <end position="389"/>
    </location>
</feature>
<dbReference type="Proteomes" id="UP000027920">
    <property type="component" value="Unassembled WGS sequence"/>
</dbReference>
<feature type="compositionally biased region" description="Polar residues" evidence="5">
    <location>
        <begin position="398"/>
        <end position="410"/>
    </location>
</feature>